<keyword evidence="4" id="KW-1185">Reference proteome</keyword>
<evidence type="ECO:0000256" key="1">
    <source>
        <dbReference type="SAM" id="Phobius"/>
    </source>
</evidence>
<feature type="transmembrane region" description="Helical" evidence="1">
    <location>
        <begin position="135"/>
        <end position="158"/>
    </location>
</feature>
<dbReference type="InParanoid" id="A0LN98"/>
<accession>A0LN98</accession>
<organism evidence="3 4">
    <name type="scientific">Syntrophobacter fumaroxidans (strain DSM 10017 / MPOB)</name>
    <dbReference type="NCBI Taxonomy" id="335543"/>
    <lineage>
        <taxon>Bacteria</taxon>
        <taxon>Pseudomonadati</taxon>
        <taxon>Thermodesulfobacteriota</taxon>
        <taxon>Syntrophobacteria</taxon>
        <taxon>Syntrophobacterales</taxon>
        <taxon>Syntrophobacteraceae</taxon>
        <taxon>Syntrophobacter</taxon>
    </lineage>
</organism>
<evidence type="ECO:0000259" key="2">
    <source>
        <dbReference type="SMART" id="SM01117"/>
    </source>
</evidence>
<dbReference type="InterPro" id="IPR019251">
    <property type="entry name" value="DUF2231_TM"/>
</dbReference>
<keyword evidence="1" id="KW-0472">Membrane</keyword>
<dbReference type="eggNOG" id="COG4244">
    <property type="taxonomic scope" value="Bacteria"/>
</dbReference>
<dbReference type="KEGG" id="sfu:Sfum_3227"/>
<dbReference type="eggNOG" id="COG4892">
    <property type="taxonomic scope" value="Bacteria"/>
</dbReference>
<dbReference type="OrthoDB" id="9785263at2"/>
<dbReference type="EMBL" id="CP000478">
    <property type="protein sequence ID" value="ABK18900.1"/>
    <property type="molecule type" value="Genomic_DNA"/>
</dbReference>
<dbReference type="InterPro" id="IPR036400">
    <property type="entry name" value="Cyt_B5-like_heme/steroid_sf"/>
</dbReference>
<dbReference type="SUPFAM" id="SSF55856">
    <property type="entry name" value="Cytochrome b5-like heme/steroid binding domain"/>
    <property type="match status" value="1"/>
</dbReference>
<dbReference type="Pfam" id="PF09990">
    <property type="entry name" value="DUF2231"/>
    <property type="match status" value="1"/>
</dbReference>
<dbReference type="STRING" id="335543.Sfum_3227"/>
<feature type="transmembrane region" description="Helical" evidence="1">
    <location>
        <begin position="107"/>
        <end position="129"/>
    </location>
</feature>
<sequence length="236" mass="26206">MIEYDPETLARFDGKDGKPVYIAHQGKVYDVSNSKLWKTGIHMRRHPAGRDLTTDIQAAPHGPEVLERVPQVGVLKEAVPERGALPIIEGLLHRYPMLRRHPHPMTVHFPIVFMMAAPSFNILYLLTGVKSFEVTALHCLGAGLLFTPLVMLTGLLTWRLNYLARPLKPINIKIAVSAVMLLVGLAAFFWRVAVPGLMDLPGAAGTLYFLLTLSLIPMVGVIGWHGAMLTFPFERE</sequence>
<dbReference type="RefSeq" id="WP_011700025.1">
    <property type="nucleotide sequence ID" value="NC_008554.1"/>
</dbReference>
<evidence type="ECO:0000313" key="3">
    <source>
        <dbReference type="EMBL" id="ABK18900.1"/>
    </source>
</evidence>
<feature type="transmembrane region" description="Helical" evidence="1">
    <location>
        <begin position="205"/>
        <end position="231"/>
    </location>
</feature>
<evidence type="ECO:0000313" key="4">
    <source>
        <dbReference type="Proteomes" id="UP000001784"/>
    </source>
</evidence>
<dbReference type="InterPro" id="IPR001199">
    <property type="entry name" value="Cyt_B5-like_heme/steroid-bd"/>
</dbReference>
<dbReference type="SMART" id="SM01117">
    <property type="entry name" value="Cyt-b5"/>
    <property type="match status" value="1"/>
</dbReference>
<feature type="transmembrane region" description="Helical" evidence="1">
    <location>
        <begin position="170"/>
        <end position="193"/>
    </location>
</feature>
<protein>
    <submittedName>
        <fullName evidence="3">Cytochrome b5</fullName>
    </submittedName>
</protein>
<gene>
    <name evidence="3" type="ordered locus">Sfum_3227</name>
</gene>
<keyword evidence="1" id="KW-1133">Transmembrane helix</keyword>
<reference evidence="3 4" key="1">
    <citation type="submission" date="2006-10" db="EMBL/GenBank/DDBJ databases">
        <title>Complete sequence of Syntrophobacter fumaroxidans MPOB.</title>
        <authorList>
            <consortium name="US DOE Joint Genome Institute"/>
            <person name="Copeland A."/>
            <person name="Lucas S."/>
            <person name="Lapidus A."/>
            <person name="Barry K."/>
            <person name="Detter J.C."/>
            <person name="Glavina del Rio T."/>
            <person name="Hammon N."/>
            <person name="Israni S."/>
            <person name="Pitluck S."/>
            <person name="Goltsman E.G."/>
            <person name="Martinez M."/>
            <person name="Schmutz J."/>
            <person name="Larimer F."/>
            <person name="Land M."/>
            <person name="Hauser L."/>
            <person name="Kyrpides N."/>
            <person name="Kim E."/>
            <person name="Boone D.R."/>
            <person name="Brockman F."/>
            <person name="Culley D."/>
            <person name="Ferry J."/>
            <person name="Gunsalus R."/>
            <person name="McInerney M.J."/>
            <person name="Morrison M."/>
            <person name="Plugge C."/>
            <person name="Rohlin L."/>
            <person name="Scholten J."/>
            <person name="Sieber J."/>
            <person name="Stams A.J.M."/>
            <person name="Worm P."/>
            <person name="Henstra A.M."/>
            <person name="Richardson P."/>
        </authorList>
    </citation>
    <scope>NUCLEOTIDE SEQUENCE [LARGE SCALE GENOMIC DNA]</scope>
    <source>
        <strain evidence="4">DSM 10017 / MPOB</strain>
    </source>
</reference>
<keyword evidence="1" id="KW-0812">Transmembrane</keyword>
<dbReference type="AlphaFoldDB" id="A0LN98"/>
<dbReference type="Pfam" id="PF00173">
    <property type="entry name" value="Cyt-b5"/>
    <property type="match status" value="1"/>
</dbReference>
<name>A0LN98_SYNFM</name>
<dbReference type="Gene3D" id="3.10.120.10">
    <property type="entry name" value="Cytochrome b5-like heme/steroid binding domain"/>
    <property type="match status" value="1"/>
</dbReference>
<feature type="domain" description="Cytochrome b5 heme-binding" evidence="2">
    <location>
        <begin position="4"/>
        <end position="76"/>
    </location>
</feature>
<dbReference type="HOGENOM" id="CLU_1203237_0_0_7"/>
<proteinExistence type="predicted"/>
<dbReference type="Proteomes" id="UP000001784">
    <property type="component" value="Chromosome"/>
</dbReference>